<evidence type="ECO:0000313" key="1">
    <source>
        <dbReference type="EMBL" id="KAK1144104.1"/>
    </source>
</evidence>
<sequence>MFDLCSPCRSRHDEGEEETREHARAAAQEQRLQDLMKAAYESLLAQDPSPPRCLVSILVCYPENIRFNVNRRHEVGRYLRNIIRDRVDTGIPRAEPEYHIHDCRAMVVTLKDDGRYSPTSHEFQAHLNRRALELINSRLVPCHPDLRIQYPFVTNGLMLAMVRLQNNGPRPNRPIRFPYP</sequence>
<organism evidence="1 2">
    <name type="scientific">Aspergillus melleus</name>
    <dbReference type="NCBI Taxonomy" id="138277"/>
    <lineage>
        <taxon>Eukaryota</taxon>
        <taxon>Fungi</taxon>
        <taxon>Dikarya</taxon>
        <taxon>Ascomycota</taxon>
        <taxon>Pezizomycotina</taxon>
        <taxon>Eurotiomycetes</taxon>
        <taxon>Eurotiomycetidae</taxon>
        <taxon>Eurotiales</taxon>
        <taxon>Aspergillaceae</taxon>
        <taxon>Aspergillus</taxon>
        <taxon>Aspergillus subgen. Circumdati</taxon>
    </lineage>
</organism>
<proteinExistence type="predicted"/>
<gene>
    <name evidence="1" type="ORF">N8T08_005766</name>
</gene>
<comment type="caution">
    <text evidence="1">The sequence shown here is derived from an EMBL/GenBank/DDBJ whole genome shotgun (WGS) entry which is preliminary data.</text>
</comment>
<keyword evidence="2" id="KW-1185">Reference proteome</keyword>
<reference evidence="1 2" key="1">
    <citation type="journal article" date="2023" name="ACS Omega">
        <title>Identification of the Neoaspergillic Acid Biosynthesis Gene Cluster by Establishing an In Vitro CRISPR-Ribonucleoprotein Genetic System in Aspergillus melleus.</title>
        <authorList>
            <person name="Yuan B."/>
            <person name="Grau M.F."/>
            <person name="Murata R.M."/>
            <person name="Torok T."/>
            <person name="Venkateswaran K."/>
            <person name="Stajich J.E."/>
            <person name="Wang C.C.C."/>
        </authorList>
    </citation>
    <scope>NUCLEOTIDE SEQUENCE [LARGE SCALE GENOMIC DNA]</scope>
    <source>
        <strain evidence="1 2">IMV 1140</strain>
    </source>
</reference>
<protein>
    <submittedName>
        <fullName evidence="1">Uncharacterized protein</fullName>
    </submittedName>
</protein>
<name>A0ACC3B1A5_9EURO</name>
<dbReference type="Proteomes" id="UP001177260">
    <property type="component" value="Unassembled WGS sequence"/>
</dbReference>
<dbReference type="EMBL" id="JAOPJF010000033">
    <property type="protein sequence ID" value="KAK1144104.1"/>
    <property type="molecule type" value="Genomic_DNA"/>
</dbReference>
<evidence type="ECO:0000313" key="2">
    <source>
        <dbReference type="Proteomes" id="UP001177260"/>
    </source>
</evidence>
<accession>A0ACC3B1A5</accession>